<proteinExistence type="predicted"/>
<organism evidence="1 2">
    <name type="scientific">Brevibacillus laterosporus</name>
    <name type="common">Bacillus laterosporus</name>
    <dbReference type="NCBI Taxonomy" id="1465"/>
    <lineage>
        <taxon>Bacteria</taxon>
        <taxon>Bacillati</taxon>
        <taxon>Bacillota</taxon>
        <taxon>Bacilli</taxon>
        <taxon>Bacillales</taxon>
        <taxon>Paenibacillaceae</taxon>
        <taxon>Brevibacillus</taxon>
    </lineage>
</organism>
<name>A0AAP8QGC7_BRELA</name>
<sequence>MDNVIRFPITSEQRMKNLKGAGYVPCKVYNRWLQFERSAQMSDGEYIIINVMTLNSNGDDTKLCELVLTKEDLLRAINNAERLDV</sequence>
<dbReference type="AlphaFoldDB" id="A0AAP8QGC7"/>
<evidence type="ECO:0000313" key="1">
    <source>
        <dbReference type="EMBL" id="PPB12874.1"/>
    </source>
</evidence>
<dbReference type="RefSeq" id="WP_104030275.1">
    <property type="nucleotide sequence ID" value="NZ_JARMDU010000001.1"/>
</dbReference>
<protein>
    <submittedName>
        <fullName evidence="1">Uncharacterized protein</fullName>
    </submittedName>
</protein>
<dbReference type="Proteomes" id="UP000239759">
    <property type="component" value="Unassembled WGS sequence"/>
</dbReference>
<gene>
    <name evidence="1" type="ORF">C4A77_00375</name>
</gene>
<dbReference type="EMBL" id="PRKQ01000001">
    <property type="protein sequence ID" value="PPB12874.1"/>
    <property type="molecule type" value="Genomic_DNA"/>
</dbReference>
<reference evidence="1 2" key="1">
    <citation type="submission" date="2018-02" db="EMBL/GenBank/DDBJ databases">
        <title>Comparative analysis of genomes of three Brevibacillus laterosporus strains producers of potent antimicrobials isolated from silage.</title>
        <authorList>
            <person name="Kojic M."/>
            <person name="Miljkovic M."/>
            <person name="Studholme D."/>
            <person name="Filipic B."/>
        </authorList>
    </citation>
    <scope>NUCLEOTIDE SEQUENCE [LARGE SCALE GENOMIC DNA]</scope>
    <source>
        <strain evidence="1 2">BGSP11</strain>
    </source>
</reference>
<comment type="caution">
    <text evidence="1">The sequence shown here is derived from an EMBL/GenBank/DDBJ whole genome shotgun (WGS) entry which is preliminary data.</text>
</comment>
<evidence type="ECO:0000313" key="2">
    <source>
        <dbReference type="Proteomes" id="UP000239759"/>
    </source>
</evidence>
<accession>A0AAP8QGC7</accession>